<accession>A0A378YU35</accession>
<evidence type="ECO:0000313" key="2">
    <source>
        <dbReference type="Proteomes" id="UP000254573"/>
    </source>
</evidence>
<sequence length="198" mass="21836">MDEGWWHAFEMTPWRDAYRRHPACRASIDAQLIVRRGWPAVREARGPHAVPPCSEAAKARLRRLPTLRRVAVAYGLRTMGCPDYLLLGAYRRALSPWLDAWQCDRLLLACAEWPARATCPPDRIVAAAMRRTGRCLDAVAMPDAADLATIVTAARILLPPAHDAAEAGGGIADGVADDDMWARLAALERMLCMSSKSH</sequence>
<dbReference type="EMBL" id="UGSG01000001">
    <property type="protein sequence ID" value="SUA80308.1"/>
    <property type="molecule type" value="Genomic_DNA"/>
</dbReference>
<name>A0A378YU35_9BURK</name>
<dbReference type="AlphaFoldDB" id="A0A378YU35"/>
<dbReference type="InterPro" id="IPR025292">
    <property type="entry name" value="T3SS_LEE_assoc"/>
</dbReference>
<organism evidence="1 2">
    <name type="scientific">Pandoraea pnomenusa</name>
    <dbReference type="NCBI Taxonomy" id="93220"/>
    <lineage>
        <taxon>Bacteria</taxon>
        <taxon>Pseudomonadati</taxon>
        <taxon>Pseudomonadota</taxon>
        <taxon>Betaproteobacteria</taxon>
        <taxon>Burkholderiales</taxon>
        <taxon>Burkholderiaceae</taxon>
        <taxon>Pandoraea</taxon>
    </lineage>
</organism>
<reference evidence="1 2" key="1">
    <citation type="submission" date="2018-06" db="EMBL/GenBank/DDBJ databases">
        <authorList>
            <consortium name="Pathogen Informatics"/>
            <person name="Doyle S."/>
        </authorList>
    </citation>
    <scope>NUCLEOTIDE SEQUENCE [LARGE SCALE GENOMIC DNA]</scope>
    <source>
        <strain evidence="1 2">NCTC13160</strain>
    </source>
</reference>
<dbReference type="STRING" id="93220.A6P55_15805"/>
<protein>
    <submittedName>
        <fullName evidence="1">Uncharacterized protein</fullName>
    </submittedName>
</protein>
<evidence type="ECO:0000313" key="1">
    <source>
        <dbReference type="EMBL" id="SUA80308.1"/>
    </source>
</evidence>
<dbReference type="Pfam" id="PF13327">
    <property type="entry name" value="T3SS_LEE_assoc"/>
    <property type="match status" value="1"/>
</dbReference>
<proteinExistence type="predicted"/>
<dbReference type="Proteomes" id="UP000254573">
    <property type="component" value="Unassembled WGS sequence"/>
</dbReference>
<gene>
    <name evidence="1" type="ORF">NCTC13160_03674</name>
</gene>